<dbReference type="InterPro" id="IPR032675">
    <property type="entry name" value="LRR_dom_sf"/>
</dbReference>
<dbReference type="PANTHER" id="PTHR46652">
    <property type="entry name" value="LEUCINE-RICH REPEAT AND IQ DOMAIN-CONTAINING PROTEIN 1-RELATED"/>
    <property type="match status" value="1"/>
</dbReference>
<dbReference type="SMART" id="SM00365">
    <property type="entry name" value="LRR_SD22"/>
    <property type="match status" value="1"/>
</dbReference>
<dbReference type="Gene3D" id="3.80.10.10">
    <property type="entry name" value="Ribonuclease Inhibitor"/>
    <property type="match status" value="1"/>
</dbReference>
<evidence type="ECO:0000313" key="3">
    <source>
        <dbReference type="EMBL" id="GAV01330.1"/>
    </source>
</evidence>
<name>A0A1D1VI91_RAMVA</name>
<dbReference type="InterPro" id="IPR001611">
    <property type="entry name" value="Leu-rich_rpt"/>
</dbReference>
<dbReference type="Pfam" id="PF12799">
    <property type="entry name" value="LRR_4"/>
    <property type="match status" value="1"/>
</dbReference>
<dbReference type="InterPro" id="IPR025875">
    <property type="entry name" value="Leu-rich_rpt_4"/>
</dbReference>
<comment type="caution">
    <text evidence="3">The sequence shown here is derived from an EMBL/GenBank/DDBJ whole genome shotgun (WGS) entry which is preliminary data.</text>
</comment>
<dbReference type="InterPro" id="IPR050836">
    <property type="entry name" value="SDS22/Internalin_LRR"/>
</dbReference>
<dbReference type="STRING" id="947166.A0A1D1VI91"/>
<dbReference type="Proteomes" id="UP000186922">
    <property type="component" value="Unassembled WGS sequence"/>
</dbReference>
<dbReference type="PROSITE" id="PS51450">
    <property type="entry name" value="LRR"/>
    <property type="match status" value="1"/>
</dbReference>
<keyword evidence="1" id="KW-0433">Leucine-rich repeat</keyword>
<keyword evidence="2" id="KW-0677">Repeat</keyword>
<dbReference type="EMBL" id="BDGG01000007">
    <property type="protein sequence ID" value="GAV01330.1"/>
    <property type="molecule type" value="Genomic_DNA"/>
</dbReference>
<gene>
    <name evidence="3" type="primary">RvY_12060-1</name>
    <name evidence="3" type="synonym">RvY_12060.1</name>
    <name evidence="3" type="ORF">RvY_12060</name>
</gene>
<proteinExistence type="predicted"/>
<organism evidence="3 4">
    <name type="scientific">Ramazzottius varieornatus</name>
    <name type="common">Water bear</name>
    <name type="synonym">Tardigrade</name>
    <dbReference type="NCBI Taxonomy" id="947166"/>
    <lineage>
        <taxon>Eukaryota</taxon>
        <taxon>Metazoa</taxon>
        <taxon>Ecdysozoa</taxon>
        <taxon>Tardigrada</taxon>
        <taxon>Eutardigrada</taxon>
        <taxon>Parachela</taxon>
        <taxon>Hypsibioidea</taxon>
        <taxon>Ramazzottiidae</taxon>
        <taxon>Ramazzottius</taxon>
    </lineage>
</organism>
<evidence type="ECO:0000256" key="2">
    <source>
        <dbReference type="ARBA" id="ARBA00022737"/>
    </source>
</evidence>
<accession>A0A1D1VI91</accession>
<dbReference type="AlphaFoldDB" id="A0A1D1VI91"/>
<dbReference type="PANTHER" id="PTHR46652:SF3">
    <property type="entry name" value="LEUCINE-RICH REPEAT-CONTAINING PROTEIN 9"/>
    <property type="match status" value="1"/>
</dbReference>
<evidence type="ECO:0000313" key="4">
    <source>
        <dbReference type="Proteomes" id="UP000186922"/>
    </source>
</evidence>
<protein>
    <submittedName>
        <fullName evidence="3">Uncharacterized protein</fullName>
    </submittedName>
</protein>
<dbReference type="SUPFAM" id="SSF52058">
    <property type="entry name" value="L domain-like"/>
    <property type="match status" value="1"/>
</dbReference>
<evidence type="ECO:0000256" key="1">
    <source>
        <dbReference type="ARBA" id="ARBA00022614"/>
    </source>
</evidence>
<reference evidence="3 4" key="1">
    <citation type="journal article" date="2016" name="Nat. Commun.">
        <title>Extremotolerant tardigrade genome and improved radiotolerance of human cultured cells by tardigrade-unique protein.</title>
        <authorList>
            <person name="Hashimoto T."/>
            <person name="Horikawa D.D."/>
            <person name="Saito Y."/>
            <person name="Kuwahara H."/>
            <person name="Kozuka-Hata H."/>
            <person name="Shin-I T."/>
            <person name="Minakuchi Y."/>
            <person name="Ohishi K."/>
            <person name="Motoyama A."/>
            <person name="Aizu T."/>
            <person name="Enomoto A."/>
            <person name="Kondo K."/>
            <person name="Tanaka S."/>
            <person name="Hara Y."/>
            <person name="Koshikawa S."/>
            <person name="Sagara H."/>
            <person name="Miura T."/>
            <person name="Yokobori S."/>
            <person name="Miyagawa K."/>
            <person name="Suzuki Y."/>
            <person name="Kubo T."/>
            <person name="Oyama M."/>
            <person name="Kohara Y."/>
            <person name="Fujiyama A."/>
            <person name="Arakawa K."/>
            <person name="Katayama T."/>
            <person name="Toyoda A."/>
            <person name="Kunieda T."/>
        </authorList>
    </citation>
    <scope>NUCLEOTIDE SEQUENCE [LARGE SCALE GENOMIC DNA]</scope>
    <source>
        <strain evidence="3 4">YOKOZUNA-1</strain>
    </source>
</reference>
<sequence>MQGDMCGCPQLNVLYLYDNKLERMGTLDFCSNLTHLYLQNNRLKQIEGLELLPRLQKL</sequence>
<dbReference type="OrthoDB" id="10262005at2759"/>
<keyword evidence="4" id="KW-1185">Reference proteome</keyword>